<evidence type="ECO:0000256" key="2">
    <source>
        <dbReference type="SAM" id="Phobius"/>
    </source>
</evidence>
<keyword evidence="2" id="KW-1133">Transmembrane helix</keyword>
<sequence length="101" mass="10412">MNPLARTRHQRRPRWVASGFFWGVLVLADLAILSLWVTLGTLVLGAFFAGGFVWRRRRLLAAGVAAGGAPVVLSPAGTPLEAPPAGLVPPPAPGGDPAAPA</sequence>
<proteinExistence type="predicted"/>
<name>A0ABP3EXM0_9ACTN</name>
<feature type="compositionally biased region" description="Pro residues" evidence="1">
    <location>
        <begin position="86"/>
        <end position="101"/>
    </location>
</feature>
<keyword evidence="2" id="KW-0472">Membrane</keyword>
<evidence type="ECO:0000313" key="4">
    <source>
        <dbReference type="Proteomes" id="UP001500967"/>
    </source>
</evidence>
<dbReference type="RefSeq" id="WP_344654026.1">
    <property type="nucleotide sequence ID" value="NZ_BAAAGX010000040.1"/>
</dbReference>
<organism evidence="3 4">
    <name type="scientific">Cryptosporangium japonicum</name>
    <dbReference type="NCBI Taxonomy" id="80872"/>
    <lineage>
        <taxon>Bacteria</taxon>
        <taxon>Bacillati</taxon>
        <taxon>Actinomycetota</taxon>
        <taxon>Actinomycetes</taxon>
        <taxon>Cryptosporangiales</taxon>
        <taxon>Cryptosporangiaceae</taxon>
        <taxon>Cryptosporangium</taxon>
    </lineage>
</organism>
<comment type="caution">
    <text evidence="3">The sequence shown here is derived from an EMBL/GenBank/DDBJ whole genome shotgun (WGS) entry which is preliminary data.</text>
</comment>
<protein>
    <submittedName>
        <fullName evidence="3">Uncharacterized protein</fullName>
    </submittedName>
</protein>
<accession>A0ABP3EXM0</accession>
<keyword evidence="4" id="KW-1185">Reference proteome</keyword>
<keyword evidence="2" id="KW-0812">Transmembrane</keyword>
<evidence type="ECO:0000256" key="1">
    <source>
        <dbReference type="SAM" id="MobiDB-lite"/>
    </source>
</evidence>
<reference evidence="4" key="1">
    <citation type="journal article" date="2019" name="Int. J. Syst. Evol. Microbiol.">
        <title>The Global Catalogue of Microorganisms (GCM) 10K type strain sequencing project: providing services to taxonomists for standard genome sequencing and annotation.</title>
        <authorList>
            <consortium name="The Broad Institute Genomics Platform"/>
            <consortium name="The Broad Institute Genome Sequencing Center for Infectious Disease"/>
            <person name="Wu L."/>
            <person name="Ma J."/>
        </authorList>
    </citation>
    <scope>NUCLEOTIDE SEQUENCE [LARGE SCALE GENOMIC DNA]</scope>
    <source>
        <strain evidence="4">JCM 10425</strain>
    </source>
</reference>
<dbReference type="Proteomes" id="UP001500967">
    <property type="component" value="Unassembled WGS sequence"/>
</dbReference>
<dbReference type="EMBL" id="BAAAGX010000040">
    <property type="protein sequence ID" value="GAA0278809.1"/>
    <property type="molecule type" value="Genomic_DNA"/>
</dbReference>
<feature type="region of interest" description="Disordered" evidence="1">
    <location>
        <begin position="82"/>
        <end position="101"/>
    </location>
</feature>
<feature type="transmembrane region" description="Helical" evidence="2">
    <location>
        <begin position="20"/>
        <end position="49"/>
    </location>
</feature>
<gene>
    <name evidence="3" type="ORF">GCM10009539_78310</name>
</gene>
<evidence type="ECO:0000313" key="3">
    <source>
        <dbReference type="EMBL" id="GAA0278809.1"/>
    </source>
</evidence>